<protein>
    <submittedName>
        <fullName evidence="1">Uncharacterized protein</fullName>
    </submittedName>
</protein>
<accession>A0A9D2N6H7</accession>
<dbReference type="Proteomes" id="UP000823893">
    <property type="component" value="Unassembled WGS sequence"/>
</dbReference>
<reference evidence="1" key="1">
    <citation type="journal article" date="2021" name="PeerJ">
        <title>Extensive microbial diversity within the chicken gut microbiome revealed by metagenomics and culture.</title>
        <authorList>
            <person name="Gilroy R."/>
            <person name="Ravi A."/>
            <person name="Getino M."/>
            <person name="Pursley I."/>
            <person name="Horton D.L."/>
            <person name="Alikhan N.F."/>
            <person name="Baker D."/>
            <person name="Gharbi K."/>
            <person name="Hall N."/>
            <person name="Watson M."/>
            <person name="Adriaenssens E.M."/>
            <person name="Foster-Nyarko E."/>
            <person name="Jarju S."/>
            <person name="Secka A."/>
            <person name="Antonio M."/>
            <person name="Oren A."/>
            <person name="Chaudhuri R.R."/>
            <person name="La Ragione R."/>
            <person name="Hildebrand F."/>
            <person name="Pallen M.J."/>
        </authorList>
    </citation>
    <scope>NUCLEOTIDE SEQUENCE</scope>
    <source>
        <strain evidence="1">ChiSxjej6B18-287</strain>
    </source>
</reference>
<name>A0A9D2N6H7_9FIRM</name>
<proteinExistence type="predicted"/>
<comment type="caution">
    <text evidence="1">The sequence shown here is derived from an EMBL/GenBank/DDBJ whole genome shotgun (WGS) entry which is preliminary data.</text>
</comment>
<feature type="non-terminal residue" evidence="1">
    <location>
        <position position="1"/>
    </location>
</feature>
<gene>
    <name evidence="1" type="ORF">H9935_08880</name>
</gene>
<evidence type="ECO:0000313" key="1">
    <source>
        <dbReference type="EMBL" id="HJC10916.1"/>
    </source>
</evidence>
<evidence type="ECO:0000313" key="2">
    <source>
        <dbReference type="Proteomes" id="UP000823893"/>
    </source>
</evidence>
<organism evidence="1 2">
    <name type="scientific">Candidatus Blautia merdigallinarum</name>
    <dbReference type="NCBI Taxonomy" id="2838495"/>
    <lineage>
        <taxon>Bacteria</taxon>
        <taxon>Bacillati</taxon>
        <taxon>Bacillota</taxon>
        <taxon>Clostridia</taxon>
        <taxon>Lachnospirales</taxon>
        <taxon>Lachnospiraceae</taxon>
        <taxon>Blautia</taxon>
    </lineage>
</organism>
<reference evidence="1" key="2">
    <citation type="submission" date="2021-04" db="EMBL/GenBank/DDBJ databases">
        <authorList>
            <person name="Gilroy R."/>
        </authorList>
    </citation>
    <scope>NUCLEOTIDE SEQUENCE</scope>
    <source>
        <strain evidence="1">ChiSxjej6B18-287</strain>
    </source>
</reference>
<dbReference type="AlphaFoldDB" id="A0A9D2N6H7"/>
<dbReference type="EMBL" id="DWWV01000113">
    <property type="protein sequence ID" value="HJC10916.1"/>
    <property type="molecule type" value="Genomic_DNA"/>
</dbReference>
<sequence>CEDDPCDFPKAECYDMNGEFRIKVYIDDTQLGVIIDALNIGILEYDCQIRKLFEYYTEDQEALRIAEVVTELLISIEVERAVENELYFDLVQRLSAIQNDK</sequence>